<organism evidence="3 4">
    <name type="scientific">Neoroseomonas marina</name>
    <dbReference type="NCBI Taxonomy" id="1232220"/>
    <lineage>
        <taxon>Bacteria</taxon>
        <taxon>Pseudomonadati</taxon>
        <taxon>Pseudomonadota</taxon>
        <taxon>Alphaproteobacteria</taxon>
        <taxon>Acetobacterales</taxon>
        <taxon>Acetobacteraceae</taxon>
        <taxon>Neoroseomonas</taxon>
    </lineage>
</organism>
<dbReference type="InterPro" id="IPR029058">
    <property type="entry name" value="AB_hydrolase_fold"/>
</dbReference>
<name>A0A848EGU2_9PROT</name>
<comment type="caution">
    <text evidence="3">The sequence shown here is derived from an EMBL/GenBank/DDBJ whole genome shotgun (WGS) entry which is preliminary data.</text>
</comment>
<keyword evidence="4" id="KW-1185">Reference proteome</keyword>
<dbReference type="Proteomes" id="UP000548582">
    <property type="component" value="Unassembled WGS sequence"/>
</dbReference>
<evidence type="ECO:0000256" key="1">
    <source>
        <dbReference type="ARBA" id="ARBA00022729"/>
    </source>
</evidence>
<reference evidence="3 4" key="1">
    <citation type="submission" date="2020-03" db="EMBL/GenBank/DDBJ databases">
        <authorList>
            <person name="Sun Q."/>
        </authorList>
    </citation>
    <scope>NUCLEOTIDE SEQUENCE [LARGE SCALE GENOMIC DNA]</scope>
    <source>
        <strain evidence="3 4">JC162</strain>
    </source>
</reference>
<dbReference type="GO" id="GO:0016787">
    <property type="term" value="F:hydrolase activity"/>
    <property type="evidence" value="ECO:0007669"/>
    <property type="project" value="UniProtKB-KW"/>
</dbReference>
<evidence type="ECO:0000256" key="2">
    <source>
        <dbReference type="ARBA" id="ARBA00022801"/>
    </source>
</evidence>
<dbReference type="InterPro" id="IPR050955">
    <property type="entry name" value="Plant_Biomass_Hydrol_Est"/>
</dbReference>
<dbReference type="PANTHER" id="PTHR43037:SF5">
    <property type="entry name" value="FERULOYL ESTERASE"/>
    <property type="match status" value="1"/>
</dbReference>
<dbReference type="EMBL" id="JABBKX010000009">
    <property type="protein sequence ID" value="NMJ43641.1"/>
    <property type="molecule type" value="Genomic_DNA"/>
</dbReference>
<evidence type="ECO:0000313" key="3">
    <source>
        <dbReference type="EMBL" id="NMJ43641.1"/>
    </source>
</evidence>
<protein>
    <submittedName>
        <fullName evidence="3">Phospholipase</fullName>
    </submittedName>
</protein>
<gene>
    <name evidence="3" type="ORF">GWK16_20510</name>
</gene>
<keyword evidence="1" id="KW-0732">Signal</keyword>
<dbReference type="Gene3D" id="3.40.50.1820">
    <property type="entry name" value="alpha/beta hydrolase"/>
    <property type="match status" value="1"/>
</dbReference>
<dbReference type="PANTHER" id="PTHR43037">
    <property type="entry name" value="UNNAMED PRODUCT-RELATED"/>
    <property type="match status" value="1"/>
</dbReference>
<dbReference type="RefSeq" id="WP_170055843.1">
    <property type="nucleotide sequence ID" value="NZ_JABBKX010000009.1"/>
</dbReference>
<evidence type="ECO:0000313" key="4">
    <source>
        <dbReference type="Proteomes" id="UP000548582"/>
    </source>
</evidence>
<keyword evidence="2" id="KW-0378">Hydrolase</keyword>
<proteinExistence type="predicted"/>
<dbReference type="SUPFAM" id="SSF53474">
    <property type="entry name" value="alpha/beta-Hydrolases"/>
    <property type="match status" value="1"/>
</dbReference>
<accession>A0A848EGU2</accession>
<dbReference type="AlphaFoldDB" id="A0A848EGU2"/>
<sequence>MTAAGDPAGGALVGLIQASLNGIARLEAGARRVDPETIFDLIAGFDGADAEVAEALALSRATDWPERLGPVRACVEASAEAAAQGLAALARAGEAPDPLRAAGRAFRAAPRASEAIYPLAPFVTLVSDAFLTPAARTDEALRARIAATPPGREGTGTMHLGGPPGTRGGAAVYIPEYLAEDEPAPLVVALHGGSGNGRDFLWTWLRDARSRGCILIAPTAAGDTWALGEPAIDGAHIAATIDAMAQRRAIHPTRRLLTGMSDGGTFTYTYGLGAGCGFSHLAPVAAAFNRFIMGFADAERLAGLPIRIVHGAQDWMFPVETAEAAARALAAAGARVDFEPIEDLAHAYPREANARILDWFLAG</sequence>